<dbReference type="PANTHER" id="PTHR43427:SF6">
    <property type="entry name" value="CHLORIDE CHANNEL PROTEIN CLC-E"/>
    <property type="match status" value="1"/>
</dbReference>
<dbReference type="InterPro" id="IPR014743">
    <property type="entry name" value="Cl-channel_core"/>
</dbReference>
<accession>A0AB73IGJ4</accession>
<evidence type="ECO:0000256" key="7">
    <source>
        <dbReference type="ARBA" id="ARBA00023173"/>
    </source>
</evidence>
<keyword evidence="8" id="KW-0868">Chloride</keyword>
<dbReference type="Proteomes" id="UP001229486">
    <property type="component" value="Unassembled WGS sequence"/>
</dbReference>
<dbReference type="RefSeq" id="WP_392394463.1">
    <property type="nucleotide sequence ID" value="NZ_JAURTK010000005.1"/>
</dbReference>
<keyword evidence="7" id="KW-0869">Chloride channel</keyword>
<comment type="caution">
    <text evidence="11">The sequence shown here is derived from an EMBL/GenBank/DDBJ whole genome shotgun (WGS) entry which is preliminary data.</text>
</comment>
<dbReference type="EMBL" id="JAURTK010000005">
    <property type="protein sequence ID" value="MDP9648821.1"/>
    <property type="molecule type" value="Genomic_DNA"/>
</dbReference>
<evidence type="ECO:0000256" key="4">
    <source>
        <dbReference type="ARBA" id="ARBA00022989"/>
    </source>
</evidence>
<organism evidence="11 12">
    <name type="scientific">Paraburkholderia caledonica</name>
    <dbReference type="NCBI Taxonomy" id="134536"/>
    <lineage>
        <taxon>Bacteria</taxon>
        <taxon>Pseudomonadati</taxon>
        <taxon>Pseudomonadota</taxon>
        <taxon>Betaproteobacteria</taxon>
        <taxon>Burkholderiales</taxon>
        <taxon>Burkholderiaceae</taxon>
        <taxon>Paraburkholderia</taxon>
    </lineage>
</organism>
<comment type="subcellular location">
    <subcellularLocation>
        <location evidence="1">Membrane</location>
        <topology evidence="1">Multi-pass membrane protein</topology>
    </subcellularLocation>
</comment>
<feature type="transmembrane region" description="Helical" evidence="10">
    <location>
        <begin position="338"/>
        <end position="356"/>
    </location>
</feature>
<dbReference type="InterPro" id="IPR050368">
    <property type="entry name" value="ClC-type_chloride_channel"/>
</dbReference>
<evidence type="ECO:0000313" key="12">
    <source>
        <dbReference type="Proteomes" id="UP001229486"/>
    </source>
</evidence>
<dbReference type="GO" id="GO:0034707">
    <property type="term" value="C:chloride channel complex"/>
    <property type="evidence" value="ECO:0007669"/>
    <property type="project" value="UniProtKB-KW"/>
</dbReference>
<evidence type="ECO:0000256" key="9">
    <source>
        <dbReference type="ARBA" id="ARBA00023303"/>
    </source>
</evidence>
<protein>
    <submittedName>
        <fullName evidence="11">H+/Cl- antiporter ClcA</fullName>
    </submittedName>
</protein>
<keyword evidence="6 10" id="KW-0472">Membrane</keyword>
<feature type="transmembrane region" description="Helical" evidence="10">
    <location>
        <begin position="362"/>
        <end position="389"/>
    </location>
</feature>
<feature type="transmembrane region" description="Helical" evidence="10">
    <location>
        <begin position="16"/>
        <end position="38"/>
    </location>
</feature>
<evidence type="ECO:0000256" key="6">
    <source>
        <dbReference type="ARBA" id="ARBA00023136"/>
    </source>
</evidence>
<evidence type="ECO:0000256" key="3">
    <source>
        <dbReference type="ARBA" id="ARBA00022692"/>
    </source>
</evidence>
<dbReference type="Pfam" id="PF00654">
    <property type="entry name" value="Voltage_CLC"/>
    <property type="match status" value="1"/>
</dbReference>
<evidence type="ECO:0000256" key="1">
    <source>
        <dbReference type="ARBA" id="ARBA00004141"/>
    </source>
</evidence>
<reference evidence="11" key="1">
    <citation type="submission" date="2023-07" db="EMBL/GenBank/DDBJ databases">
        <title>Sorghum-associated microbial communities from plants grown in Nebraska, USA.</title>
        <authorList>
            <person name="Schachtman D."/>
        </authorList>
    </citation>
    <scope>NUCLEOTIDE SEQUENCE</scope>
    <source>
        <strain evidence="11">DS1061</strain>
    </source>
</reference>
<evidence type="ECO:0000256" key="2">
    <source>
        <dbReference type="ARBA" id="ARBA00022448"/>
    </source>
</evidence>
<evidence type="ECO:0000313" key="11">
    <source>
        <dbReference type="EMBL" id="MDP9648821.1"/>
    </source>
</evidence>
<sequence>MHPLPESRSMGHSLRWAAVVVLIGIAGGLAGLGLAALLHTVQHVAYGYSIETIFSKESFQQGVTAASRSRRVEMLALCGLVAGVGWWAVYRWCRPLVSIARAVRSDDPRMPVFATVCHALLQIVTVALGSPLGREVAPREIGAMLAGRLTSFAGLTVAESRIMVACGAGAGLAAVYNVPVAGAVYVLEGLLFTIGWRAVVPAVVTSAIAGFIARAGLGDFPQYDVPHYACTASLIVWSALAGPVIGLAAWRFTKLTDHARARAPRDSRLVLLCAVNFLCIGLLAIKFPLLLGNGKGPAQVGFDGSLTLQFAAVLLMLRVLITWTSLRAGAAGGLLTPGLCNGALFAIVLGSVWSAWWPGAPLGAFAVIGAAAFLATSMRVPLTAIALIFEFTRPSPEFMIPVLIAVAGSVAMSSYVRQVFEPARRPDLSAKAERANV</sequence>
<keyword evidence="5" id="KW-0406">Ion transport</keyword>
<dbReference type="AlphaFoldDB" id="A0AB73IGJ4"/>
<dbReference type="InterPro" id="IPR001807">
    <property type="entry name" value="ClC"/>
</dbReference>
<gene>
    <name evidence="11" type="ORF">J2793_004287</name>
</gene>
<dbReference type="PANTHER" id="PTHR43427">
    <property type="entry name" value="CHLORIDE CHANNEL PROTEIN CLC-E"/>
    <property type="match status" value="1"/>
</dbReference>
<feature type="transmembrane region" description="Helical" evidence="10">
    <location>
        <begin position="162"/>
        <end position="187"/>
    </location>
</feature>
<proteinExistence type="predicted"/>
<keyword evidence="9" id="KW-0407">Ion channel</keyword>
<keyword evidence="4 10" id="KW-1133">Transmembrane helix</keyword>
<dbReference type="GO" id="GO:0005254">
    <property type="term" value="F:chloride channel activity"/>
    <property type="evidence" value="ECO:0007669"/>
    <property type="project" value="UniProtKB-KW"/>
</dbReference>
<feature type="transmembrane region" description="Helical" evidence="10">
    <location>
        <begin position="269"/>
        <end position="287"/>
    </location>
</feature>
<dbReference type="PRINTS" id="PR00762">
    <property type="entry name" value="CLCHANNEL"/>
</dbReference>
<evidence type="ECO:0000256" key="5">
    <source>
        <dbReference type="ARBA" id="ARBA00023065"/>
    </source>
</evidence>
<name>A0AB73IGJ4_9BURK</name>
<dbReference type="SUPFAM" id="SSF81340">
    <property type="entry name" value="Clc chloride channel"/>
    <property type="match status" value="1"/>
</dbReference>
<keyword evidence="2" id="KW-0813">Transport</keyword>
<dbReference type="CDD" id="cd01033">
    <property type="entry name" value="ClC_like"/>
    <property type="match status" value="1"/>
</dbReference>
<keyword evidence="3 10" id="KW-0812">Transmembrane</keyword>
<feature type="transmembrane region" description="Helical" evidence="10">
    <location>
        <begin position="307"/>
        <end position="326"/>
    </location>
</feature>
<feature type="transmembrane region" description="Helical" evidence="10">
    <location>
        <begin position="225"/>
        <end position="248"/>
    </location>
</feature>
<feature type="transmembrane region" description="Helical" evidence="10">
    <location>
        <begin position="194"/>
        <end position="213"/>
    </location>
</feature>
<evidence type="ECO:0000256" key="8">
    <source>
        <dbReference type="ARBA" id="ARBA00023214"/>
    </source>
</evidence>
<dbReference type="Gene3D" id="1.10.3080.10">
    <property type="entry name" value="Clc chloride channel"/>
    <property type="match status" value="1"/>
</dbReference>
<feature type="transmembrane region" description="Helical" evidence="10">
    <location>
        <begin position="111"/>
        <end position="130"/>
    </location>
</feature>
<evidence type="ECO:0000256" key="10">
    <source>
        <dbReference type="SAM" id="Phobius"/>
    </source>
</evidence>
<feature type="transmembrane region" description="Helical" evidence="10">
    <location>
        <begin position="74"/>
        <end position="90"/>
    </location>
</feature>